<keyword evidence="1" id="KW-0966">Cell projection</keyword>
<dbReference type="GO" id="GO:0044781">
    <property type="term" value="P:bacterial-type flagellum organization"/>
    <property type="evidence" value="ECO:0007669"/>
    <property type="project" value="InterPro"/>
</dbReference>
<dbReference type="NCBIfam" id="NF009434">
    <property type="entry name" value="PRK12793.1"/>
    <property type="match status" value="1"/>
</dbReference>
<dbReference type="OrthoDB" id="9808944at2"/>
<dbReference type="STRING" id="426355.Mrad2831_1704"/>
<dbReference type="EMBL" id="CP001001">
    <property type="protein sequence ID" value="ACB23699.1"/>
    <property type="molecule type" value="Genomic_DNA"/>
</dbReference>
<organism evidence="1 2">
    <name type="scientific">Methylobacterium radiotolerans (strain ATCC 27329 / DSM 1819 / JCM 2831 / NBRC 15690 / NCIMB 10815 / 0-1)</name>
    <dbReference type="NCBI Taxonomy" id="426355"/>
    <lineage>
        <taxon>Bacteria</taxon>
        <taxon>Pseudomonadati</taxon>
        <taxon>Pseudomonadota</taxon>
        <taxon>Alphaproteobacteria</taxon>
        <taxon>Hyphomicrobiales</taxon>
        <taxon>Methylobacteriaceae</taxon>
        <taxon>Methylobacterium</taxon>
    </lineage>
</organism>
<dbReference type="Pfam" id="PF07309">
    <property type="entry name" value="FlaF"/>
    <property type="match status" value="1"/>
</dbReference>
<gene>
    <name evidence="1" type="ordered locus">Mrad2831_1704</name>
</gene>
<dbReference type="HOGENOM" id="CLU_141460_3_0_5"/>
<keyword evidence="1" id="KW-0969">Cilium</keyword>
<dbReference type="Proteomes" id="UP000006589">
    <property type="component" value="Chromosome"/>
</dbReference>
<sequence length="119" mass="13438">MYGASYAEAYRETMGDSPAIGREREREAFDRAIELMKRADAAEASAELRWEATSFLQRLWSMLIDDLANPANSLPPQLRADLISIGLWNMSRSDQILRGDASGFEPLIYVNTLIRDGLR</sequence>
<dbReference type="PATRIC" id="fig|426355.14.peg.1748"/>
<evidence type="ECO:0000313" key="2">
    <source>
        <dbReference type="Proteomes" id="UP000006589"/>
    </source>
</evidence>
<keyword evidence="1" id="KW-0282">Flagellum</keyword>
<reference evidence="1 2" key="1">
    <citation type="submission" date="2008-03" db="EMBL/GenBank/DDBJ databases">
        <title>Complete sequence of chromosome of Methylobacterium radiotolerans JCM 2831.</title>
        <authorList>
            <consortium name="US DOE Joint Genome Institute"/>
            <person name="Copeland A."/>
            <person name="Lucas S."/>
            <person name="Lapidus A."/>
            <person name="Glavina del Rio T."/>
            <person name="Dalin E."/>
            <person name="Tice H."/>
            <person name="Bruce D."/>
            <person name="Goodwin L."/>
            <person name="Pitluck S."/>
            <person name="Kiss H."/>
            <person name="Brettin T."/>
            <person name="Detter J.C."/>
            <person name="Han C."/>
            <person name="Kuske C.R."/>
            <person name="Schmutz J."/>
            <person name="Larimer F."/>
            <person name="Land M."/>
            <person name="Hauser L."/>
            <person name="Kyrpides N."/>
            <person name="Mikhailova N."/>
            <person name="Marx C.J."/>
            <person name="Richardson P."/>
        </authorList>
    </citation>
    <scope>NUCLEOTIDE SEQUENCE [LARGE SCALE GENOMIC DNA]</scope>
    <source>
        <strain evidence="2">ATCC 27329 / DSM 1819 / JCM 2831 / NBRC 15690 / NCIMB 10815 / 0-1</strain>
    </source>
</reference>
<name>B1M7H4_METRJ</name>
<dbReference type="InterPro" id="IPR010845">
    <property type="entry name" value="FlaF"/>
</dbReference>
<proteinExistence type="predicted"/>
<dbReference type="AlphaFoldDB" id="B1M7H4"/>
<dbReference type="KEGG" id="mrd:Mrad2831_1704"/>
<dbReference type="eggNOG" id="COG5442">
    <property type="taxonomic scope" value="Bacteria"/>
</dbReference>
<accession>B1M7H4</accession>
<protein>
    <submittedName>
        <fullName evidence="1">Flagellar FlaF family protein</fullName>
    </submittedName>
</protein>
<evidence type="ECO:0000313" key="1">
    <source>
        <dbReference type="EMBL" id="ACB23699.1"/>
    </source>
</evidence>